<evidence type="ECO:0000313" key="8">
    <source>
        <dbReference type="Proteomes" id="UP000533598"/>
    </source>
</evidence>
<keyword evidence="4" id="KW-0949">S-adenosyl-L-methionine</keyword>
<keyword evidence="3 7" id="KW-0808">Transferase</keyword>
<keyword evidence="5" id="KW-0045">Antibiotic biosynthesis</keyword>
<dbReference type="Gene3D" id="3.40.50.150">
    <property type="entry name" value="Vaccinia Virus protein VP39"/>
    <property type="match status" value="1"/>
</dbReference>
<evidence type="ECO:0000313" key="7">
    <source>
        <dbReference type="EMBL" id="MBB4681452.1"/>
    </source>
</evidence>
<evidence type="ECO:0000256" key="5">
    <source>
        <dbReference type="ARBA" id="ARBA00023194"/>
    </source>
</evidence>
<dbReference type="AlphaFoldDB" id="A0A7W7CI68"/>
<dbReference type="Pfam" id="PF17843">
    <property type="entry name" value="MycE_N"/>
    <property type="match status" value="1"/>
</dbReference>
<gene>
    <name evidence="7" type="ORF">HNR67_007570</name>
</gene>
<evidence type="ECO:0000256" key="1">
    <source>
        <dbReference type="ARBA" id="ARBA00004792"/>
    </source>
</evidence>
<accession>A0A7W7CI68</accession>
<evidence type="ECO:0000256" key="2">
    <source>
        <dbReference type="ARBA" id="ARBA00022603"/>
    </source>
</evidence>
<dbReference type="RefSeq" id="WP_185008032.1">
    <property type="nucleotide sequence ID" value="NZ_BAAAUI010000008.1"/>
</dbReference>
<evidence type="ECO:0000256" key="4">
    <source>
        <dbReference type="ARBA" id="ARBA00022691"/>
    </source>
</evidence>
<comment type="pathway">
    <text evidence="1">Antibiotic biosynthesis.</text>
</comment>
<dbReference type="InterPro" id="IPR040800">
    <property type="entry name" value="MycE_N"/>
</dbReference>
<dbReference type="Proteomes" id="UP000533598">
    <property type="component" value="Unassembled WGS sequence"/>
</dbReference>
<keyword evidence="8" id="KW-1185">Reference proteome</keyword>
<dbReference type="EC" id="2.1.1.305" evidence="7"/>
<sequence length="376" mass="41777">MSTDITRLISAAGGHPADLATAIDEVGPARCTEIAADEIAYRLDPPRLDPDTRIEVQLRLSHRDTTTDHLVGITDAGATHTQARSANPHATIHQDLGELLRQLLGPREAASAASRQVELRDAGNIESFRRPPAFFAATQRLLATLDHRDRPTLTELASRHESDKWGIHHYTQHYPRYFEPLRDRPLTVLEIGIGGFDNPTAGGASLRMWKHYFPRATIHGVDVHDKTPHAQQRIHILRADQSDPKALEEVVARTGPLDIVIDDGSHQNAHVLTTFHTLFPHVRDGGYYAIEDLQTSYWPRFGGTSEDLNSPHTSLGFLKTLVDGLNHEEVLASSPRDRAPTDRSVRSLHFHHNLAVLEKGVNLEGGGPDWVRYGPK</sequence>
<dbReference type="GO" id="GO:0017000">
    <property type="term" value="P:antibiotic biosynthetic process"/>
    <property type="evidence" value="ECO:0007669"/>
    <property type="project" value="UniProtKB-KW"/>
</dbReference>
<name>A0A7W7CI68_9PSEU</name>
<dbReference type="EMBL" id="JACHMH010000001">
    <property type="protein sequence ID" value="MBB4681452.1"/>
    <property type="molecule type" value="Genomic_DNA"/>
</dbReference>
<feature type="domain" description="Methyltransferase MycE N-terminal" evidence="6">
    <location>
        <begin position="5"/>
        <end position="115"/>
    </location>
</feature>
<dbReference type="GO" id="GO:0032259">
    <property type="term" value="P:methylation"/>
    <property type="evidence" value="ECO:0007669"/>
    <property type="project" value="UniProtKB-KW"/>
</dbReference>
<comment type="caution">
    <text evidence="7">The sequence shown here is derived from an EMBL/GenBank/DDBJ whole genome shotgun (WGS) entry which is preliminary data.</text>
</comment>
<dbReference type="SUPFAM" id="SSF53335">
    <property type="entry name" value="S-adenosyl-L-methionine-dependent methyltransferases"/>
    <property type="match status" value="1"/>
</dbReference>
<protein>
    <submittedName>
        <fullName evidence="7">8-demethyl-8-alpha-L-rhamnosyltetracenomycin-C 2'-O-methyltransferase</fullName>
        <ecNumber evidence="7">2.1.1.305</ecNumber>
    </submittedName>
</protein>
<dbReference type="Gene3D" id="3.30.1050.30">
    <property type="match status" value="1"/>
</dbReference>
<dbReference type="GO" id="GO:0008168">
    <property type="term" value="F:methyltransferase activity"/>
    <property type="evidence" value="ECO:0007669"/>
    <property type="project" value="UniProtKB-KW"/>
</dbReference>
<keyword evidence="2 7" id="KW-0489">Methyltransferase</keyword>
<reference evidence="7 8" key="1">
    <citation type="submission" date="2020-08" db="EMBL/GenBank/DDBJ databases">
        <title>Sequencing the genomes of 1000 actinobacteria strains.</title>
        <authorList>
            <person name="Klenk H.-P."/>
        </authorList>
    </citation>
    <scope>NUCLEOTIDE SEQUENCE [LARGE SCALE GENOMIC DNA]</scope>
    <source>
        <strain evidence="7 8">DSM 44230</strain>
    </source>
</reference>
<evidence type="ECO:0000256" key="3">
    <source>
        <dbReference type="ARBA" id="ARBA00022679"/>
    </source>
</evidence>
<organism evidence="7 8">
    <name type="scientific">Crossiella cryophila</name>
    <dbReference type="NCBI Taxonomy" id="43355"/>
    <lineage>
        <taxon>Bacteria</taxon>
        <taxon>Bacillati</taxon>
        <taxon>Actinomycetota</taxon>
        <taxon>Actinomycetes</taxon>
        <taxon>Pseudonocardiales</taxon>
        <taxon>Pseudonocardiaceae</taxon>
        <taxon>Crossiella</taxon>
    </lineage>
</organism>
<evidence type="ECO:0000259" key="6">
    <source>
        <dbReference type="Pfam" id="PF17843"/>
    </source>
</evidence>
<dbReference type="InterPro" id="IPR029063">
    <property type="entry name" value="SAM-dependent_MTases_sf"/>
</dbReference>
<proteinExistence type="predicted"/>